<evidence type="ECO:0000313" key="1">
    <source>
        <dbReference type="EMBL" id="MBB3880859.1"/>
    </source>
</evidence>
<organism evidence="1 2">
    <name type="scientific">Sphingomonas pseudosanguinis</name>
    <dbReference type="NCBI Taxonomy" id="413712"/>
    <lineage>
        <taxon>Bacteria</taxon>
        <taxon>Pseudomonadati</taxon>
        <taxon>Pseudomonadota</taxon>
        <taxon>Alphaproteobacteria</taxon>
        <taxon>Sphingomonadales</taxon>
        <taxon>Sphingomonadaceae</taxon>
        <taxon>Sphingomonas</taxon>
    </lineage>
</organism>
<sequence length="59" mass="6978">MEHEPGIFEQRDEAAELAADERALSDFRAGRFVPHEKMAEWLKTWGTPDRKPLPREWLE</sequence>
<dbReference type="EMBL" id="JACIDH010000023">
    <property type="protein sequence ID" value="MBB3880859.1"/>
    <property type="molecule type" value="Genomic_DNA"/>
</dbReference>
<dbReference type="RefSeq" id="WP_183952893.1">
    <property type="nucleotide sequence ID" value="NZ_CP189888.1"/>
</dbReference>
<name>A0A7W6F4A7_9SPHN</name>
<reference evidence="1 2" key="1">
    <citation type="submission" date="2020-08" db="EMBL/GenBank/DDBJ databases">
        <title>Genomic Encyclopedia of Type Strains, Phase IV (KMG-IV): sequencing the most valuable type-strain genomes for metagenomic binning, comparative biology and taxonomic classification.</title>
        <authorList>
            <person name="Goeker M."/>
        </authorList>
    </citation>
    <scope>NUCLEOTIDE SEQUENCE [LARGE SCALE GENOMIC DNA]</scope>
    <source>
        <strain evidence="1 2">DSM 19512</strain>
    </source>
</reference>
<gene>
    <name evidence="1" type="ORF">GGR48_003311</name>
</gene>
<accession>A0A7W6F4A7</accession>
<proteinExistence type="predicted"/>
<dbReference type="AlphaFoldDB" id="A0A7W6F4A7"/>
<keyword evidence="2" id="KW-1185">Reference proteome</keyword>
<evidence type="ECO:0000313" key="2">
    <source>
        <dbReference type="Proteomes" id="UP000538670"/>
    </source>
</evidence>
<protein>
    <submittedName>
        <fullName evidence="1">Putative transcriptional regulator</fullName>
    </submittedName>
</protein>
<dbReference type="Proteomes" id="UP000538670">
    <property type="component" value="Unassembled WGS sequence"/>
</dbReference>
<comment type="caution">
    <text evidence="1">The sequence shown here is derived from an EMBL/GenBank/DDBJ whole genome shotgun (WGS) entry which is preliminary data.</text>
</comment>